<reference evidence="1 2" key="1">
    <citation type="journal article" date="2019" name="Commun. Biol.">
        <title>The bagworm genome reveals a unique fibroin gene that provides high tensile strength.</title>
        <authorList>
            <person name="Kono N."/>
            <person name="Nakamura H."/>
            <person name="Ohtoshi R."/>
            <person name="Tomita M."/>
            <person name="Numata K."/>
            <person name="Arakawa K."/>
        </authorList>
    </citation>
    <scope>NUCLEOTIDE SEQUENCE [LARGE SCALE GENOMIC DNA]</scope>
</reference>
<dbReference type="EMBL" id="BGZK01000218">
    <property type="protein sequence ID" value="GBP29290.1"/>
    <property type="molecule type" value="Genomic_DNA"/>
</dbReference>
<evidence type="ECO:0000313" key="1">
    <source>
        <dbReference type="EMBL" id="GBP29290.1"/>
    </source>
</evidence>
<name>A0A4C1UST5_EUMVA</name>
<organism evidence="1 2">
    <name type="scientific">Eumeta variegata</name>
    <name type="common">Bagworm moth</name>
    <name type="synonym">Eumeta japonica</name>
    <dbReference type="NCBI Taxonomy" id="151549"/>
    <lineage>
        <taxon>Eukaryota</taxon>
        <taxon>Metazoa</taxon>
        <taxon>Ecdysozoa</taxon>
        <taxon>Arthropoda</taxon>
        <taxon>Hexapoda</taxon>
        <taxon>Insecta</taxon>
        <taxon>Pterygota</taxon>
        <taxon>Neoptera</taxon>
        <taxon>Endopterygota</taxon>
        <taxon>Lepidoptera</taxon>
        <taxon>Glossata</taxon>
        <taxon>Ditrysia</taxon>
        <taxon>Tineoidea</taxon>
        <taxon>Psychidae</taxon>
        <taxon>Oiketicinae</taxon>
        <taxon>Eumeta</taxon>
    </lineage>
</organism>
<keyword evidence="2" id="KW-1185">Reference proteome</keyword>
<dbReference type="AlphaFoldDB" id="A0A4C1UST5"/>
<gene>
    <name evidence="1" type="ORF">EVAR_78984_1</name>
</gene>
<evidence type="ECO:0000313" key="2">
    <source>
        <dbReference type="Proteomes" id="UP000299102"/>
    </source>
</evidence>
<dbReference type="Proteomes" id="UP000299102">
    <property type="component" value="Unassembled WGS sequence"/>
</dbReference>
<protein>
    <submittedName>
        <fullName evidence="1">Uncharacterized protein</fullName>
    </submittedName>
</protein>
<accession>A0A4C1UST5</accession>
<sequence length="147" mass="16743">MCVCASECVHVRACTSVCVREANKQASHQRVNSRRRPWTVATPEKSRSHQCICGLLGRNRISDERGLVRWKGVKGKMATGIFTHWTKYDSGSCYFTSVFCENVDTLMNFQHKLQTDFESRARIERPGCWGVMSQRPDNTAPSRANEN</sequence>
<proteinExistence type="predicted"/>
<comment type="caution">
    <text evidence="1">The sequence shown here is derived from an EMBL/GenBank/DDBJ whole genome shotgun (WGS) entry which is preliminary data.</text>
</comment>
<dbReference type="OrthoDB" id="6916300at2759"/>